<proteinExistence type="predicted"/>
<gene>
    <name evidence="1" type="ORF">ONZ43_g1773</name>
</gene>
<evidence type="ECO:0000313" key="2">
    <source>
        <dbReference type="Proteomes" id="UP001153334"/>
    </source>
</evidence>
<sequence length="283" mass="31241">MLLDGALPERVSDHDGVPAMIEAFKSDTDGKKVNLGPGMYCDDDAKTWVLPAVAKARKILLTDPNFNHDVLPQLGYPDFVSVARQITFGDTLDTRTIVSMQTIAGTGANQFFAHFMSDALRPAKVYLADFYCFASSSQGFATGDIDNDGWAIRHFTKCANGKMEFAVAQSFSKNFGLYGERIGALHLVVDNRNIAARVEETLKRIARAEITSPPGFGAKIIATVMQTSALREQWQQDIKTMSSRLQNIRQRLYDELTKRSTPGNWGHFVTDVGISKHLSLGIC</sequence>
<evidence type="ECO:0000313" key="1">
    <source>
        <dbReference type="EMBL" id="KAJ8121893.1"/>
    </source>
</evidence>
<keyword evidence="2" id="KW-1185">Reference proteome</keyword>
<organism evidence="1 2">
    <name type="scientific">Nemania bipapillata</name>
    <dbReference type="NCBI Taxonomy" id="110536"/>
    <lineage>
        <taxon>Eukaryota</taxon>
        <taxon>Fungi</taxon>
        <taxon>Dikarya</taxon>
        <taxon>Ascomycota</taxon>
        <taxon>Pezizomycotina</taxon>
        <taxon>Sordariomycetes</taxon>
        <taxon>Xylariomycetidae</taxon>
        <taxon>Xylariales</taxon>
        <taxon>Xylariaceae</taxon>
        <taxon>Nemania</taxon>
    </lineage>
</organism>
<reference evidence="1" key="1">
    <citation type="submission" date="2022-11" db="EMBL/GenBank/DDBJ databases">
        <title>Genome Sequence of Nemania bipapillata.</title>
        <authorList>
            <person name="Buettner E."/>
        </authorList>
    </citation>
    <scope>NUCLEOTIDE SEQUENCE</scope>
    <source>
        <strain evidence="1">CP14</strain>
    </source>
</reference>
<dbReference type="EMBL" id="JAPESX010000325">
    <property type="protein sequence ID" value="KAJ8121893.1"/>
    <property type="molecule type" value="Genomic_DNA"/>
</dbReference>
<name>A0ACC2J343_9PEZI</name>
<comment type="caution">
    <text evidence="1">The sequence shown here is derived from an EMBL/GenBank/DDBJ whole genome shotgun (WGS) entry which is preliminary data.</text>
</comment>
<dbReference type="Proteomes" id="UP001153334">
    <property type="component" value="Unassembled WGS sequence"/>
</dbReference>
<protein>
    <submittedName>
        <fullName evidence="1">Uncharacterized protein</fullName>
    </submittedName>
</protein>
<accession>A0ACC2J343</accession>